<evidence type="ECO:0000313" key="13">
    <source>
        <dbReference type="Proteomes" id="UP000199421"/>
    </source>
</evidence>
<keyword evidence="4" id="KW-0547">Nucleotide-binding</keyword>
<evidence type="ECO:0000256" key="5">
    <source>
        <dbReference type="ARBA" id="ARBA00022777"/>
    </source>
</evidence>
<dbReference type="GO" id="GO:0005886">
    <property type="term" value="C:plasma membrane"/>
    <property type="evidence" value="ECO:0007669"/>
    <property type="project" value="TreeGrafter"/>
</dbReference>
<keyword evidence="9" id="KW-0812">Transmembrane</keyword>
<dbReference type="InterPro" id="IPR032807">
    <property type="entry name" value="GNVR"/>
</dbReference>
<dbReference type="SUPFAM" id="SSF52540">
    <property type="entry name" value="P-loop containing nucleoside triphosphate hydrolases"/>
    <property type="match status" value="1"/>
</dbReference>
<evidence type="ECO:0000256" key="4">
    <source>
        <dbReference type="ARBA" id="ARBA00022741"/>
    </source>
</evidence>
<keyword evidence="3" id="KW-0808">Transferase</keyword>
<keyword evidence="6" id="KW-0067">ATP-binding</keyword>
<evidence type="ECO:0000256" key="8">
    <source>
        <dbReference type="ARBA" id="ARBA00051245"/>
    </source>
</evidence>
<dbReference type="EMBL" id="FOAF01000006">
    <property type="protein sequence ID" value="SEL98383.1"/>
    <property type="molecule type" value="Genomic_DNA"/>
</dbReference>
<reference evidence="13" key="1">
    <citation type="submission" date="2016-10" db="EMBL/GenBank/DDBJ databases">
        <authorList>
            <person name="Varghese N."/>
            <person name="Submissions S."/>
        </authorList>
    </citation>
    <scope>NUCLEOTIDE SEQUENCE [LARGE SCALE GENOMIC DNA]</scope>
    <source>
        <strain evidence="13">DSM 18733</strain>
    </source>
</reference>
<evidence type="ECO:0000313" key="12">
    <source>
        <dbReference type="EMBL" id="SEL98383.1"/>
    </source>
</evidence>
<gene>
    <name evidence="12" type="ORF">SAMN05661044_03871</name>
</gene>
<evidence type="ECO:0000256" key="7">
    <source>
        <dbReference type="ARBA" id="ARBA00023137"/>
    </source>
</evidence>
<dbReference type="Pfam" id="PF13614">
    <property type="entry name" value="AAA_31"/>
    <property type="match status" value="1"/>
</dbReference>
<evidence type="ECO:0000256" key="9">
    <source>
        <dbReference type="SAM" id="Phobius"/>
    </source>
</evidence>
<dbReference type="GO" id="GO:0004715">
    <property type="term" value="F:non-membrane spanning protein tyrosine kinase activity"/>
    <property type="evidence" value="ECO:0007669"/>
    <property type="project" value="UniProtKB-EC"/>
</dbReference>
<comment type="similarity">
    <text evidence="1">Belongs to the CpsD/CapB family.</text>
</comment>
<dbReference type="Gene3D" id="3.40.50.300">
    <property type="entry name" value="P-loop containing nucleotide triphosphate hydrolases"/>
    <property type="match status" value="1"/>
</dbReference>
<dbReference type="CDD" id="cd05387">
    <property type="entry name" value="BY-kinase"/>
    <property type="match status" value="1"/>
</dbReference>
<dbReference type="GO" id="GO:0005524">
    <property type="term" value="F:ATP binding"/>
    <property type="evidence" value="ECO:0007669"/>
    <property type="project" value="UniProtKB-KW"/>
</dbReference>
<dbReference type="InterPro" id="IPR027417">
    <property type="entry name" value="P-loop_NTPase"/>
</dbReference>
<dbReference type="OrthoDB" id="9794577at2"/>
<dbReference type="Pfam" id="PF13807">
    <property type="entry name" value="GNVR"/>
    <property type="match status" value="1"/>
</dbReference>
<dbReference type="InterPro" id="IPR025669">
    <property type="entry name" value="AAA_dom"/>
</dbReference>
<dbReference type="PANTHER" id="PTHR32309">
    <property type="entry name" value="TYROSINE-PROTEIN KINASE"/>
    <property type="match status" value="1"/>
</dbReference>
<dbReference type="PANTHER" id="PTHR32309:SF13">
    <property type="entry name" value="FERRIC ENTEROBACTIN TRANSPORT PROTEIN FEPE"/>
    <property type="match status" value="1"/>
</dbReference>
<sequence length="792" mass="89641">MSTNYTEVTPQPKRKTAFSYHDYFLRLIRLWPLFLFSLIVCFIAAYIYLHYYTIPAYHVGAKILIENDQQSGSQSSAQLNLDNLLGTTSGVDNQSEVLKIRSLMEALVRDFKLNIMWYKEEPLREIEIFNGPFTLTFNGTTDTLNRSLILSMTTLDSTKFNLVYTNGSQEEIALQNIPFNSPFELPGYGAFTMSSNPQKKLPAAGEEFKIKILPFDDAVSSLRSTITTNIINKLTTIIDIQMDCALKSKGEFILTRYIDQYIKQNIQNKSRVADSTIAFIDQRIVLVNAELNGIEQKIQQFMQGKGLTNISAQSQIMLQRDNEYLKQLEDVEIRMEVMKAVDSLLNVPGGKSLISGTVLNNGLSDQAFNAMISNYNGLVLERERLLMGYRVNNPVVKNVDQRIVSVKDNIFEYIRNSRKTLEVNKQEIERSATFVKGDIREVPEQERAFLDLSRQQQLKQELYLFLLQKREETALANTSSIAGITILDRPKADKSPFSPKSSFIWIGSFIVAFLIPTGKVFLSDSLNTKIQGRKDVEDRSTAPVIAELGHNYTGKELLEFESSRSVLAEQFRGLRTNVQFLLAEEGNKVVLLSSGMPGEGKSFTALNLANVFAHSDKKVLLMEFDLRKPKLSKTYQSGQKGISNFIIDKSLSLDDIITAVDNTGNVYFAACGSIPPNPSELILKARTKEMFTMAREQFDIVIIDAPPVGAVTDAQLLSNYADLFLFVARANYTPYNMLGLPEDLKRERKIKSYAIVINDVKMKGKGMSYYGYAYGHYAQDEENKPLWKFWKK</sequence>
<protein>
    <recommendedName>
        <fullName evidence="2">non-specific protein-tyrosine kinase</fullName>
        <ecNumber evidence="2">2.7.10.2</ecNumber>
    </recommendedName>
</protein>
<feature type="domain" description="Tyrosine-protein kinase G-rich" evidence="11">
    <location>
        <begin position="446"/>
        <end position="522"/>
    </location>
</feature>
<name>A0A1H7UN44_OLID1</name>
<proteinExistence type="inferred from homology"/>
<evidence type="ECO:0000256" key="3">
    <source>
        <dbReference type="ARBA" id="ARBA00022679"/>
    </source>
</evidence>
<dbReference type="RefSeq" id="WP_093327616.1">
    <property type="nucleotide sequence ID" value="NZ_FOAF01000006.1"/>
</dbReference>
<evidence type="ECO:0000256" key="1">
    <source>
        <dbReference type="ARBA" id="ARBA00007316"/>
    </source>
</evidence>
<comment type="catalytic activity">
    <reaction evidence="8">
        <text>L-tyrosyl-[protein] + ATP = O-phospho-L-tyrosyl-[protein] + ADP + H(+)</text>
        <dbReference type="Rhea" id="RHEA:10596"/>
        <dbReference type="Rhea" id="RHEA-COMP:10136"/>
        <dbReference type="Rhea" id="RHEA-COMP:20101"/>
        <dbReference type="ChEBI" id="CHEBI:15378"/>
        <dbReference type="ChEBI" id="CHEBI:30616"/>
        <dbReference type="ChEBI" id="CHEBI:46858"/>
        <dbReference type="ChEBI" id="CHEBI:61978"/>
        <dbReference type="ChEBI" id="CHEBI:456216"/>
        <dbReference type="EC" id="2.7.10.2"/>
    </reaction>
</comment>
<dbReference type="STRING" id="407022.SAMN05661044_03871"/>
<keyword evidence="5" id="KW-0418">Kinase</keyword>
<keyword evidence="9" id="KW-1133">Transmembrane helix</keyword>
<dbReference type="Proteomes" id="UP000199421">
    <property type="component" value="Unassembled WGS sequence"/>
</dbReference>
<dbReference type="InterPro" id="IPR005702">
    <property type="entry name" value="Wzc-like_C"/>
</dbReference>
<evidence type="ECO:0000256" key="2">
    <source>
        <dbReference type="ARBA" id="ARBA00011903"/>
    </source>
</evidence>
<feature type="transmembrane region" description="Helical" evidence="9">
    <location>
        <begin position="30"/>
        <end position="49"/>
    </location>
</feature>
<evidence type="ECO:0000256" key="6">
    <source>
        <dbReference type="ARBA" id="ARBA00022840"/>
    </source>
</evidence>
<accession>A0A1H7UN44</accession>
<dbReference type="AlphaFoldDB" id="A0A1H7UN44"/>
<evidence type="ECO:0000259" key="10">
    <source>
        <dbReference type="Pfam" id="PF13614"/>
    </source>
</evidence>
<organism evidence="12 13">
    <name type="scientific">Olivibacter domesticus</name>
    <name type="common">Pseudosphingobacterium domesticum</name>
    <dbReference type="NCBI Taxonomy" id="407022"/>
    <lineage>
        <taxon>Bacteria</taxon>
        <taxon>Pseudomonadati</taxon>
        <taxon>Bacteroidota</taxon>
        <taxon>Sphingobacteriia</taxon>
        <taxon>Sphingobacteriales</taxon>
        <taxon>Sphingobacteriaceae</taxon>
        <taxon>Olivibacter</taxon>
    </lineage>
</organism>
<evidence type="ECO:0000259" key="11">
    <source>
        <dbReference type="Pfam" id="PF13807"/>
    </source>
</evidence>
<dbReference type="NCBIfam" id="TIGR01007">
    <property type="entry name" value="eps_fam"/>
    <property type="match status" value="1"/>
</dbReference>
<keyword evidence="9" id="KW-0472">Membrane</keyword>
<dbReference type="EC" id="2.7.10.2" evidence="2"/>
<keyword evidence="13" id="KW-1185">Reference proteome</keyword>
<keyword evidence="7" id="KW-0829">Tyrosine-protein kinase</keyword>
<dbReference type="InterPro" id="IPR050445">
    <property type="entry name" value="Bact_polysacc_biosynth/exp"/>
</dbReference>
<feature type="domain" description="AAA" evidence="10">
    <location>
        <begin position="597"/>
        <end position="746"/>
    </location>
</feature>